<dbReference type="InterPro" id="IPR036396">
    <property type="entry name" value="Cyt_P450_sf"/>
</dbReference>
<reference evidence="9" key="1">
    <citation type="submission" date="2023-07" db="EMBL/GenBank/DDBJ databases">
        <title>Black Yeasts Isolated from many extreme environments.</title>
        <authorList>
            <person name="Coleine C."/>
            <person name="Stajich J.E."/>
            <person name="Selbmann L."/>
        </authorList>
    </citation>
    <scope>NUCLEOTIDE SEQUENCE</scope>
    <source>
        <strain evidence="9">CCFEE 5485</strain>
    </source>
</reference>
<dbReference type="InterPro" id="IPR001128">
    <property type="entry name" value="Cyt_P450"/>
</dbReference>
<dbReference type="PRINTS" id="PR00463">
    <property type="entry name" value="EP450I"/>
</dbReference>
<dbReference type="SUPFAM" id="SSF48264">
    <property type="entry name" value="Cytochrome P450"/>
    <property type="match status" value="1"/>
</dbReference>
<evidence type="ECO:0000256" key="5">
    <source>
        <dbReference type="ARBA" id="ARBA00023002"/>
    </source>
</evidence>
<comment type="cofactor">
    <cofactor evidence="1 8">
        <name>heme</name>
        <dbReference type="ChEBI" id="CHEBI:30413"/>
    </cofactor>
</comment>
<name>A0AAE1C327_9PEZI</name>
<gene>
    <name evidence="9" type="ORF">LTR78_004054</name>
</gene>
<protein>
    <recommendedName>
        <fullName evidence="11">Cytochrome P450</fullName>
    </recommendedName>
</protein>
<organism evidence="9 10">
    <name type="scientific">Recurvomyces mirabilis</name>
    <dbReference type="NCBI Taxonomy" id="574656"/>
    <lineage>
        <taxon>Eukaryota</taxon>
        <taxon>Fungi</taxon>
        <taxon>Dikarya</taxon>
        <taxon>Ascomycota</taxon>
        <taxon>Pezizomycotina</taxon>
        <taxon>Dothideomycetes</taxon>
        <taxon>Dothideomycetidae</taxon>
        <taxon>Mycosphaerellales</taxon>
        <taxon>Teratosphaeriaceae</taxon>
        <taxon>Recurvomyces</taxon>
    </lineage>
</organism>
<proteinExistence type="inferred from homology"/>
<dbReference type="GO" id="GO:0020037">
    <property type="term" value="F:heme binding"/>
    <property type="evidence" value="ECO:0007669"/>
    <property type="project" value="InterPro"/>
</dbReference>
<evidence type="ECO:0000256" key="8">
    <source>
        <dbReference type="PIRSR" id="PIRSR602401-1"/>
    </source>
</evidence>
<dbReference type="PANTHER" id="PTHR24305">
    <property type="entry name" value="CYTOCHROME P450"/>
    <property type="match status" value="1"/>
</dbReference>
<evidence type="ECO:0008006" key="11">
    <source>
        <dbReference type="Google" id="ProtNLM"/>
    </source>
</evidence>
<dbReference type="PRINTS" id="PR00385">
    <property type="entry name" value="P450"/>
</dbReference>
<evidence type="ECO:0000256" key="4">
    <source>
        <dbReference type="ARBA" id="ARBA00022723"/>
    </source>
</evidence>
<sequence>MDPRLDTVFSTRDEKVHAKLKSMEAGGYNGRDAPGLENDIEERVKELIDLVDRYHGKSMDFAMTARFFTLDVLSTVAFGRKFGFMEANEDLWKYDEASAGFMSVIELMANHRLIYRILASPGMQALGAPKDTDKKGTGPVLAFARKAVAERFENPHDKRKDMLNYFKAKGLSQVQMEAEAYLQIIAGADSTTTILRSILYTLVGTPSAYIALRTEIDDAVEAGAISTPIVKYPEAKKLPYLTACIWEGIRMYPPVFGLKTKRAPPGGETIKGVYYPGGCDLGMCDERMMRKRDVFGSDADFYRPERWMEADHDTYIKYMRVVDIVFGAGRFVCLGKHIAMMELHKAFVELFRHFDWAMAHPMQGIESVAQLTYTQRNMDLVAVRRVLPIAQ</sequence>
<accession>A0AAE1C327</accession>
<evidence type="ECO:0000313" key="9">
    <source>
        <dbReference type="EMBL" id="KAK3676303.1"/>
    </source>
</evidence>
<comment type="caution">
    <text evidence="9">The sequence shown here is derived from an EMBL/GenBank/DDBJ whole genome shotgun (WGS) entry which is preliminary data.</text>
</comment>
<dbReference type="Proteomes" id="UP001274830">
    <property type="component" value="Unassembled WGS sequence"/>
</dbReference>
<keyword evidence="4 8" id="KW-0479">Metal-binding</keyword>
<evidence type="ECO:0000256" key="7">
    <source>
        <dbReference type="ARBA" id="ARBA00023033"/>
    </source>
</evidence>
<dbReference type="AlphaFoldDB" id="A0AAE1C327"/>
<dbReference type="PANTHER" id="PTHR24305:SF77">
    <property type="entry name" value="CYTOCHROME P450 MONOOXYGENASE"/>
    <property type="match status" value="1"/>
</dbReference>
<dbReference type="GO" id="GO:0004497">
    <property type="term" value="F:monooxygenase activity"/>
    <property type="evidence" value="ECO:0007669"/>
    <property type="project" value="UniProtKB-KW"/>
</dbReference>
<dbReference type="InterPro" id="IPR002401">
    <property type="entry name" value="Cyt_P450_E_grp-I"/>
</dbReference>
<evidence type="ECO:0000256" key="3">
    <source>
        <dbReference type="ARBA" id="ARBA00022617"/>
    </source>
</evidence>
<evidence type="ECO:0000256" key="6">
    <source>
        <dbReference type="ARBA" id="ARBA00023004"/>
    </source>
</evidence>
<dbReference type="Gene3D" id="1.10.630.10">
    <property type="entry name" value="Cytochrome P450"/>
    <property type="match status" value="1"/>
</dbReference>
<dbReference type="GO" id="GO:0016705">
    <property type="term" value="F:oxidoreductase activity, acting on paired donors, with incorporation or reduction of molecular oxygen"/>
    <property type="evidence" value="ECO:0007669"/>
    <property type="project" value="InterPro"/>
</dbReference>
<dbReference type="EMBL" id="JAUTXT010000011">
    <property type="protein sequence ID" value="KAK3676303.1"/>
    <property type="molecule type" value="Genomic_DNA"/>
</dbReference>
<evidence type="ECO:0000313" key="10">
    <source>
        <dbReference type="Proteomes" id="UP001274830"/>
    </source>
</evidence>
<keyword evidence="6 8" id="KW-0408">Iron</keyword>
<dbReference type="Pfam" id="PF00067">
    <property type="entry name" value="p450"/>
    <property type="match status" value="1"/>
</dbReference>
<keyword evidence="10" id="KW-1185">Reference proteome</keyword>
<dbReference type="InterPro" id="IPR050121">
    <property type="entry name" value="Cytochrome_P450_monoxygenase"/>
</dbReference>
<comment type="similarity">
    <text evidence="2">Belongs to the cytochrome P450 family.</text>
</comment>
<feature type="binding site" description="axial binding residue" evidence="8">
    <location>
        <position position="333"/>
    </location>
    <ligand>
        <name>heme</name>
        <dbReference type="ChEBI" id="CHEBI:30413"/>
    </ligand>
    <ligandPart>
        <name>Fe</name>
        <dbReference type="ChEBI" id="CHEBI:18248"/>
    </ligandPart>
</feature>
<keyword evidence="3 8" id="KW-0349">Heme</keyword>
<keyword evidence="7" id="KW-0503">Monooxygenase</keyword>
<evidence type="ECO:0000256" key="1">
    <source>
        <dbReference type="ARBA" id="ARBA00001971"/>
    </source>
</evidence>
<evidence type="ECO:0000256" key="2">
    <source>
        <dbReference type="ARBA" id="ARBA00010617"/>
    </source>
</evidence>
<keyword evidence="5" id="KW-0560">Oxidoreductase</keyword>
<dbReference type="GO" id="GO:0005506">
    <property type="term" value="F:iron ion binding"/>
    <property type="evidence" value="ECO:0007669"/>
    <property type="project" value="InterPro"/>
</dbReference>